<evidence type="ECO:0000313" key="1">
    <source>
        <dbReference type="EMBL" id="KAK6187244.1"/>
    </source>
</evidence>
<accession>A0AAN8PZU7</accession>
<comment type="caution">
    <text evidence="1">The sequence shown here is derived from an EMBL/GenBank/DDBJ whole genome shotgun (WGS) entry which is preliminary data.</text>
</comment>
<protein>
    <submittedName>
        <fullName evidence="1">Uncharacterized protein</fullName>
    </submittedName>
</protein>
<dbReference type="EMBL" id="JAZGQO010000004">
    <property type="protein sequence ID" value="KAK6187244.1"/>
    <property type="molecule type" value="Genomic_DNA"/>
</dbReference>
<dbReference type="AlphaFoldDB" id="A0AAN8PZU7"/>
<reference evidence="1 2" key="1">
    <citation type="submission" date="2024-01" db="EMBL/GenBank/DDBJ databases">
        <title>The genome of the rayed Mediterranean limpet Patella caerulea (Linnaeus, 1758).</title>
        <authorList>
            <person name="Anh-Thu Weber A."/>
            <person name="Halstead-Nussloch G."/>
        </authorList>
    </citation>
    <scope>NUCLEOTIDE SEQUENCE [LARGE SCALE GENOMIC DNA]</scope>
    <source>
        <strain evidence="1">AATW-2023a</strain>
        <tissue evidence="1">Whole specimen</tissue>
    </source>
</reference>
<name>A0AAN8PZU7_PATCE</name>
<sequence>MSVKEMKLEKYIKEVFEEEMKRDDRFLEVDDLKMLTRGDKSDDAVRRSIIGYPSYPLYRDIAGMLQIWMDTRSCPVLDLPNYDLLDEQSYVQYRSAVIVSITPLLDGLKTLWSLWVDGEIKFRLRQILMLLGKRGIMDLLGIRKTVGTKEILPPPRSVLMESFKEKCSEKSQLWVGSRALAKHYHRDEGHSWWGNSTGTESEKNAYALSIVNRILDGATWINIHWLPHDVFVIEAREEKGYGARWTADGTSFRGFLEPQMVDGHEVGWRH</sequence>
<keyword evidence="2" id="KW-1185">Reference proteome</keyword>
<proteinExistence type="predicted"/>
<gene>
    <name evidence="1" type="ORF">SNE40_005311</name>
</gene>
<dbReference type="PANTHER" id="PTHR34204">
    <property type="entry name" value="RNA-BINDING ASCH DOMAIN PROTEIN"/>
    <property type="match status" value="1"/>
</dbReference>
<dbReference type="PANTHER" id="PTHR34204:SF2">
    <property type="entry name" value="RNA-BINDING ASCH DOMAIN PROTEIN"/>
    <property type="match status" value="1"/>
</dbReference>
<organism evidence="1 2">
    <name type="scientific">Patella caerulea</name>
    <name type="common">Rayed Mediterranean limpet</name>
    <dbReference type="NCBI Taxonomy" id="87958"/>
    <lineage>
        <taxon>Eukaryota</taxon>
        <taxon>Metazoa</taxon>
        <taxon>Spiralia</taxon>
        <taxon>Lophotrochozoa</taxon>
        <taxon>Mollusca</taxon>
        <taxon>Gastropoda</taxon>
        <taxon>Patellogastropoda</taxon>
        <taxon>Patelloidea</taxon>
        <taxon>Patellidae</taxon>
        <taxon>Patella</taxon>
    </lineage>
</organism>
<evidence type="ECO:0000313" key="2">
    <source>
        <dbReference type="Proteomes" id="UP001347796"/>
    </source>
</evidence>
<dbReference type="Proteomes" id="UP001347796">
    <property type="component" value="Unassembled WGS sequence"/>
</dbReference>